<accession>A0A2U1B796</accession>
<dbReference type="PRINTS" id="PR00046">
    <property type="entry name" value="SIGMA70FCT"/>
</dbReference>
<evidence type="ECO:0000256" key="6">
    <source>
        <dbReference type="SAM" id="MobiDB-lite"/>
    </source>
</evidence>
<name>A0A2U1B796_9BACT</name>
<organism evidence="7 8">
    <name type="scientific">Victivallis vadensis</name>
    <dbReference type="NCBI Taxonomy" id="172901"/>
    <lineage>
        <taxon>Bacteria</taxon>
        <taxon>Pseudomonadati</taxon>
        <taxon>Lentisphaerota</taxon>
        <taxon>Lentisphaeria</taxon>
        <taxon>Victivallales</taxon>
        <taxon>Victivallaceae</taxon>
        <taxon>Victivallis</taxon>
    </lineage>
</organism>
<dbReference type="InterPro" id="IPR007630">
    <property type="entry name" value="RNA_pol_sigma70_r4"/>
</dbReference>
<feature type="region of interest" description="Disordered" evidence="6">
    <location>
        <begin position="1"/>
        <end position="142"/>
    </location>
</feature>
<sequence length="432" mass="47598">MAEKKSAAKAGTARTAAGSAAADVAKKAASPDQEKKSAAFAAVPLPESPRFDADSDDEYDGPSPEPLAGLKTGRKLVIKKVEAPPTKFAPKPKAAPVSLDDIDDSAAYAEAEREESASRPRRRKAGEPAAARPRTKHEKDSARKIALDSKVVAGSKNDTMKVYMGEIARIPLVNKKEEAELADAIHGDNEDRHEDARSTLIKANLRLVVKIAHDFKGLGLPLLDLISEGNIGLMRAVEKFDPAKGAKFSSYAAWWIKQSMRRALANQSRTIRIPVQSAGKINKIKSVRMKLAEELGREPSDAEIAEHLDFSERTVAGLRLADLRTFSLHDPIQQGEEGEFQDIIPDRHAMTPDQILGDVESVFRLMDLLEKLEERERRILEMRFGLRGNRPLTLEEVSQEIGRTRERVRQIQNQALAKLKQLLVDEAGFAAD</sequence>
<reference evidence="7 8" key="1">
    <citation type="submission" date="2018-04" db="EMBL/GenBank/DDBJ databases">
        <title>Genomic Encyclopedia of Type Strains, Phase IV (KMG-IV): sequencing the most valuable type-strain genomes for metagenomic binning, comparative biology and taxonomic classification.</title>
        <authorList>
            <person name="Goeker M."/>
        </authorList>
    </citation>
    <scope>NUCLEOTIDE SEQUENCE [LARGE SCALE GENOMIC DNA]</scope>
    <source>
        <strain evidence="7 8">DSM 14823</strain>
    </source>
</reference>
<dbReference type="GO" id="GO:0016987">
    <property type="term" value="F:sigma factor activity"/>
    <property type="evidence" value="ECO:0007669"/>
    <property type="project" value="UniProtKB-KW"/>
</dbReference>
<dbReference type="Pfam" id="PF04542">
    <property type="entry name" value="Sigma70_r2"/>
    <property type="match status" value="1"/>
</dbReference>
<dbReference type="Pfam" id="PF04545">
    <property type="entry name" value="Sigma70_r4"/>
    <property type="match status" value="1"/>
</dbReference>
<dbReference type="EMBL" id="QEKH01000006">
    <property type="protein sequence ID" value="PVY44555.1"/>
    <property type="molecule type" value="Genomic_DNA"/>
</dbReference>
<dbReference type="GO" id="GO:0003677">
    <property type="term" value="F:DNA binding"/>
    <property type="evidence" value="ECO:0007669"/>
    <property type="project" value="UniProtKB-KW"/>
</dbReference>
<dbReference type="PANTHER" id="PTHR30603">
    <property type="entry name" value="RNA POLYMERASE SIGMA FACTOR RPO"/>
    <property type="match status" value="1"/>
</dbReference>
<comment type="similarity">
    <text evidence="1">Belongs to the sigma-70 factor family.</text>
</comment>
<dbReference type="InterPro" id="IPR014284">
    <property type="entry name" value="RNA_pol_sigma-70_dom"/>
</dbReference>
<dbReference type="Pfam" id="PF00140">
    <property type="entry name" value="Sigma70_r1_2"/>
    <property type="match status" value="1"/>
</dbReference>
<dbReference type="Gene3D" id="1.10.601.10">
    <property type="entry name" value="RNA Polymerase Primary Sigma Factor"/>
    <property type="match status" value="1"/>
</dbReference>
<feature type="compositionally biased region" description="Low complexity" evidence="6">
    <location>
        <begin position="83"/>
        <end position="96"/>
    </location>
</feature>
<evidence type="ECO:0000256" key="3">
    <source>
        <dbReference type="ARBA" id="ARBA00023082"/>
    </source>
</evidence>
<dbReference type="AlphaFoldDB" id="A0A2U1B796"/>
<dbReference type="SUPFAM" id="SSF88946">
    <property type="entry name" value="Sigma2 domain of RNA polymerase sigma factors"/>
    <property type="match status" value="1"/>
</dbReference>
<keyword evidence="5" id="KW-0804">Transcription</keyword>
<dbReference type="InterPro" id="IPR009042">
    <property type="entry name" value="RNA_pol_sigma70_r1_2"/>
</dbReference>
<evidence type="ECO:0000256" key="4">
    <source>
        <dbReference type="ARBA" id="ARBA00023125"/>
    </source>
</evidence>
<dbReference type="InterPro" id="IPR013324">
    <property type="entry name" value="RNA_pol_sigma_r3/r4-like"/>
</dbReference>
<dbReference type="InterPro" id="IPR007624">
    <property type="entry name" value="RNA_pol_sigma70_r3"/>
</dbReference>
<dbReference type="GeneID" id="78297608"/>
<comment type="caution">
    <text evidence="7">The sequence shown here is derived from an EMBL/GenBank/DDBJ whole genome shotgun (WGS) entry which is preliminary data.</text>
</comment>
<dbReference type="RefSeq" id="WP_207776070.1">
    <property type="nucleotide sequence ID" value="NZ_CABMMC010000005.1"/>
</dbReference>
<dbReference type="Pfam" id="PF04539">
    <property type="entry name" value="Sigma70_r3"/>
    <property type="match status" value="1"/>
</dbReference>
<dbReference type="PANTHER" id="PTHR30603:SF60">
    <property type="entry name" value="RNA POLYMERASE SIGMA FACTOR RPOD"/>
    <property type="match status" value="1"/>
</dbReference>
<dbReference type="InterPro" id="IPR000943">
    <property type="entry name" value="RNA_pol_sigma70"/>
</dbReference>
<gene>
    <name evidence="7" type="ORF">C8D82_10673</name>
</gene>
<dbReference type="GO" id="GO:0006352">
    <property type="term" value="P:DNA-templated transcription initiation"/>
    <property type="evidence" value="ECO:0007669"/>
    <property type="project" value="InterPro"/>
</dbReference>
<dbReference type="InterPro" id="IPR007627">
    <property type="entry name" value="RNA_pol_sigma70_r2"/>
</dbReference>
<keyword evidence="3" id="KW-0731">Sigma factor</keyword>
<evidence type="ECO:0000313" key="7">
    <source>
        <dbReference type="EMBL" id="PVY44555.1"/>
    </source>
</evidence>
<dbReference type="NCBIfam" id="TIGR02937">
    <property type="entry name" value="sigma70-ECF"/>
    <property type="match status" value="1"/>
</dbReference>
<protein>
    <submittedName>
        <fullName evidence="7">RNA polymerase primary sigma factor</fullName>
    </submittedName>
</protein>
<keyword evidence="8" id="KW-1185">Reference proteome</keyword>
<keyword evidence="2" id="KW-0805">Transcription regulation</keyword>
<dbReference type="InterPro" id="IPR050239">
    <property type="entry name" value="Sigma-70_RNA_pol_init_factors"/>
</dbReference>
<proteinExistence type="inferred from homology"/>
<keyword evidence="4" id="KW-0238">DNA-binding</keyword>
<evidence type="ECO:0000256" key="1">
    <source>
        <dbReference type="ARBA" id="ARBA00007788"/>
    </source>
</evidence>
<dbReference type="SUPFAM" id="SSF88659">
    <property type="entry name" value="Sigma3 and sigma4 domains of RNA polymerase sigma factors"/>
    <property type="match status" value="2"/>
</dbReference>
<dbReference type="PROSITE" id="PS00715">
    <property type="entry name" value="SIGMA70_1"/>
    <property type="match status" value="1"/>
</dbReference>
<feature type="compositionally biased region" description="Low complexity" evidence="6">
    <location>
        <begin position="8"/>
        <end position="23"/>
    </location>
</feature>
<dbReference type="Proteomes" id="UP000245959">
    <property type="component" value="Unassembled WGS sequence"/>
</dbReference>
<evidence type="ECO:0000256" key="2">
    <source>
        <dbReference type="ARBA" id="ARBA00023015"/>
    </source>
</evidence>
<dbReference type="InterPro" id="IPR036388">
    <property type="entry name" value="WH-like_DNA-bd_sf"/>
</dbReference>
<dbReference type="InterPro" id="IPR013325">
    <property type="entry name" value="RNA_pol_sigma_r2"/>
</dbReference>
<dbReference type="CDD" id="cd06171">
    <property type="entry name" value="Sigma70_r4"/>
    <property type="match status" value="1"/>
</dbReference>
<evidence type="ECO:0000313" key="8">
    <source>
        <dbReference type="Proteomes" id="UP000245959"/>
    </source>
</evidence>
<dbReference type="Gene3D" id="1.10.10.10">
    <property type="entry name" value="Winged helix-like DNA-binding domain superfamily/Winged helix DNA-binding domain"/>
    <property type="match status" value="2"/>
</dbReference>
<evidence type="ECO:0000256" key="5">
    <source>
        <dbReference type="ARBA" id="ARBA00023163"/>
    </source>
</evidence>